<organism evidence="1">
    <name type="scientific">Bradyrhizobium septentrionale</name>
    <dbReference type="NCBI Taxonomy" id="1404411"/>
    <lineage>
        <taxon>Bacteria</taxon>
        <taxon>Pseudomonadati</taxon>
        <taxon>Pseudomonadota</taxon>
        <taxon>Alphaproteobacteria</taxon>
        <taxon>Hyphomicrobiales</taxon>
        <taxon>Nitrobacteraceae</taxon>
        <taxon>Bradyrhizobium</taxon>
    </lineage>
</organism>
<proteinExistence type="predicted"/>
<name>A0A973WB61_9BRAD</name>
<evidence type="ECO:0000313" key="1">
    <source>
        <dbReference type="EMBL" id="NVI50464.1"/>
    </source>
</evidence>
<comment type="caution">
    <text evidence="1">The sequence shown here is derived from an EMBL/GenBank/DDBJ whole genome shotgun (WGS) entry which is preliminary data.</text>
</comment>
<protein>
    <submittedName>
        <fullName evidence="1">Uncharacterized protein</fullName>
    </submittedName>
</protein>
<accession>A0A973WB61</accession>
<dbReference type="AlphaFoldDB" id="A0A973WB61"/>
<dbReference type="RefSeq" id="WP_166217293.1">
    <property type="nucleotide sequence ID" value="NZ_CP088284.1"/>
</dbReference>
<sequence>MNVTLIDLHVNALGHRFYRAAVIVLVRKTLVSFVDDGKLSDLQSAHNSKGD</sequence>
<gene>
    <name evidence="1" type="ORF">HAP48_048340</name>
</gene>
<reference evidence="1" key="1">
    <citation type="submission" date="2020-06" db="EMBL/GenBank/DDBJ databases">
        <title>Whole Genome Sequence of Bradyrhizobium sp. Strain 1S1.</title>
        <authorList>
            <person name="Bromfield E.S.P."/>
            <person name="Cloutier S."/>
        </authorList>
    </citation>
    <scope>NUCLEOTIDE SEQUENCE [LARGE SCALE GENOMIC DNA]</scope>
    <source>
        <strain evidence="1">1S1</strain>
    </source>
</reference>
<dbReference type="EMBL" id="JAAOLE020000002">
    <property type="protein sequence ID" value="NVI50464.1"/>
    <property type="molecule type" value="Genomic_DNA"/>
</dbReference>